<evidence type="ECO:0000256" key="4">
    <source>
        <dbReference type="PROSITE-ProRule" id="PRU00335"/>
    </source>
</evidence>
<dbReference type="InterPro" id="IPR036271">
    <property type="entry name" value="Tet_transcr_reg_TetR-rel_C_sf"/>
</dbReference>
<dbReference type="AlphaFoldDB" id="A0A7Y7LZY1"/>
<dbReference type="PRINTS" id="PR00455">
    <property type="entry name" value="HTHTETR"/>
</dbReference>
<dbReference type="GO" id="GO:0000976">
    <property type="term" value="F:transcription cis-regulatory region binding"/>
    <property type="evidence" value="ECO:0007669"/>
    <property type="project" value="TreeGrafter"/>
</dbReference>
<dbReference type="Gene3D" id="1.10.10.60">
    <property type="entry name" value="Homeodomain-like"/>
    <property type="match status" value="1"/>
</dbReference>
<dbReference type="InterPro" id="IPR001647">
    <property type="entry name" value="HTH_TetR"/>
</dbReference>
<sequence length="211" mass="22407">MRTPPQRGRRQGRTTSRELILGSARKLFAEHGYAATSLREIARDAGVDPAMVHHWFGGKEELFNACVELPADPAQVLGHVGELPAELRGEALLRALLTLWDSPAQPALLALLRNVTGSKAQAALIRQVLFKRMLALAMAGLPGSAAELERRGVLVASQMIGLMVARYLLRAEPLASAGHDELAALIAPVLQHYLTGPLPGTGSAVPGTGHG</sequence>
<protein>
    <submittedName>
        <fullName evidence="6">TetR/AcrR family transcriptional regulator</fullName>
    </submittedName>
</protein>
<keyword evidence="2 4" id="KW-0238">DNA-binding</keyword>
<dbReference type="PROSITE" id="PS50977">
    <property type="entry name" value="HTH_TETR_2"/>
    <property type="match status" value="1"/>
</dbReference>
<dbReference type="InterPro" id="IPR050109">
    <property type="entry name" value="HTH-type_TetR-like_transc_reg"/>
</dbReference>
<gene>
    <name evidence="6" type="ORF">G6034_09660</name>
</gene>
<keyword evidence="7" id="KW-1185">Reference proteome</keyword>
<organism evidence="6 7">
    <name type="scientific">Arthrobacter wenxiniae</name>
    <dbReference type="NCBI Taxonomy" id="2713570"/>
    <lineage>
        <taxon>Bacteria</taxon>
        <taxon>Bacillati</taxon>
        <taxon>Actinomycetota</taxon>
        <taxon>Actinomycetes</taxon>
        <taxon>Micrococcales</taxon>
        <taxon>Micrococcaceae</taxon>
        <taxon>Arthrobacter</taxon>
    </lineage>
</organism>
<dbReference type="Pfam" id="PF00440">
    <property type="entry name" value="TetR_N"/>
    <property type="match status" value="1"/>
</dbReference>
<dbReference type="EMBL" id="JAAMFM010000012">
    <property type="protein sequence ID" value="NVM95171.1"/>
    <property type="molecule type" value="Genomic_DNA"/>
</dbReference>
<evidence type="ECO:0000259" key="5">
    <source>
        <dbReference type="PROSITE" id="PS50977"/>
    </source>
</evidence>
<proteinExistence type="predicted"/>
<keyword evidence="1" id="KW-0805">Transcription regulation</keyword>
<evidence type="ECO:0000313" key="7">
    <source>
        <dbReference type="Proteomes" id="UP000543556"/>
    </source>
</evidence>
<name>A0A7Y7LZY1_9MICC</name>
<feature type="domain" description="HTH tetR-type" evidence="5">
    <location>
        <begin position="14"/>
        <end position="74"/>
    </location>
</feature>
<dbReference type="Gene3D" id="1.10.357.10">
    <property type="entry name" value="Tetracycline Repressor, domain 2"/>
    <property type="match status" value="1"/>
</dbReference>
<dbReference type="GO" id="GO:0003700">
    <property type="term" value="F:DNA-binding transcription factor activity"/>
    <property type="evidence" value="ECO:0007669"/>
    <property type="project" value="TreeGrafter"/>
</dbReference>
<reference evidence="6 7" key="1">
    <citation type="submission" date="2020-02" db="EMBL/GenBank/DDBJ databases">
        <title>Genome sequence of strain AETb3-4.</title>
        <authorList>
            <person name="Gao J."/>
            <person name="Zhang X."/>
        </authorList>
    </citation>
    <scope>NUCLEOTIDE SEQUENCE [LARGE SCALE GENOMIC DNA]</scope>
    <source>
        <strain evidence="6 7">AETb3-4</strain>
    </source>
</reference>
<dbReference type="RefSeq" id="WP_176634901.1">
    <property type="nucleotide sequence ID" value="NZ_JAAMFM010000012.1"/>
</dbReference>
<dbReference type="InterPro" id="IPR009057">
    <property type="entry name" value="Homeodomain-like_sf"/>
</dbReference>
<evidence type="ECO:0000313" key="6">
    <source>
        <dbReference type="EMBL" id="NVM95171.1"/>
    </source>
</evidence>
<keyword evidence="3" id="KW-0804">Transcription</keyword>
<evidence type="ECO:0000256" key="2">
    <source>
        <dbReference type="ARBA" id="ARBA00023125"/>
    </source>
</evidence>
<dbReference type="Proteomes" id="UP000543556">
    <property type="component" value="Unassembled WGS sequence"/>
</dbReference>
<dbReference type="PANTHER" id="PTHR30055:SF234">
    <property type="entry name" value="HTH-TYPE TRANSCRIPTIONAL REGULATOR BETI"/>
    <property type="match status" value="1"/>
</dbReference>
<comment type="caution">
    <text evidence="6">The sequence shown here is derived from an EMBL/GenBank/DDBJ whole genome shotgun (WGS) entry which is preliminary data.</text>
</comment>
<accession>A0A7Y7LZY1</accession>
<evidence type="ECO:0000256" key="3">
    <source>
        <dbReference type="ARBA" id="ARBA00023163"/>
    </source>
</evidence>
<dbReference type="Pfam" id="PF17920">
    <property type="entry name" value="TetR_C_16"/>
    <property type="match status" value="1"/>
</dbReference>
<dbReference type="InterPro" id="IPR041678">
    <property type="entry name" value="TetR_C_16"/>
</dbReference>
<dbReference type="PANTHER" id="PTHR30055">
    <property type="entry name" value="HTH-TYPE TRANSCRIPTIONAL REGULATOR RUTR"/>
    <property type="match status" value="1"/>
</dbReference>
<feature type="DNA-binding region" description="H-T-H motif" evidence="4">
    <location>
        <begin position="37"/>
        <end position="56"/>
    </location>
</feature>
<evidence type="ECO:0000256" key="1">
    <source>
        <dbReference type="ARBA" id="ARBA00023015"/>
    </source>
</evidence>
<dbReference type="SUPFAM" id="SSF46689">
    <property type="entry name" value="Homeodomain-like"/>
    <property type="match status" value="1"/>
</dbReference>
<dbReference type="SUPFAM" id="SSF48498">
    <property type="entry name" value="Tetracyclin repressor-like, C-terminal domain"/>
    <property type="match status" value="1"/>
</dbReference>